<dbReference type="SUPFAM" id="SSF52540">
    <property type="entry name" value="P-loop containing nucleoside triphosphate hydrolases"/>
    <property type="match status" value="1"/>
</dbReference>
<gene>
    <name evidence="2" type="ORF">LSAT_V11C100031800</name>
</gene>
<dbReference type="Gene3D" id="1.10.8.60">
    <property type="match status" value="1"/>
</dbReference>
<evidence type="ECO:0000259" key="1">
    <source>
        <dbReference type="Pfam" id="PF14214"/>
    </source>
</evidence>
<reference evidence="2 3" key="1">
    <citation type="journal article" date="2017" name="Nat. Commun.">
        <title>Genome assembly with in vitro proximity ligation data and whole-genome triplication in lettuce.</title>
        <authorList>
            <person name="Reyes-Chin-Wo S."/>
            <person name="Wang Z."/>
            <person name="Yang X."/>
            <person name="Kozik A."/>
            <person name="Arikit S."/>
            <person name="Song C."/>
            <person name="Xia L."/>
            <person name="Froenicke L."/>
            <person name="Lavelle D.O."/>
            <person name="Truco M.J."/>
            <person name="Xia R."/>
            <person name="Zhu S."/>
            <person name="Xu C."/>
            <person name="Xu H."/>
            <person name="Xu X."/>
            <person name="Cox K."/>
            <person name="Korf I."/>
            <person name="Meyers B.C."/>
            <person name="Michelmore R.W."/>
        </authorList>
    </citation>
    <scope>NUCLEOTIDE SEQUENCE [LARGE SCALE GENOMIC DNA]</scope>
    <source>
        <strain evidence="3">cv. Salinas</strain>
        <tissue evidence="2">Seedlings</tissue>
    </source>
</reference>
<sequence length="567" mass="64203">MEQEMDGFEKGAINRPDATNRPELLDFALMRPVRFSRKVVVGLVGANIENIANEAVMLATRRGGDFMTKKDVLEAVERATTNICNNDTNGEAKSPYLFAQMALESIEDDVHLSPAVVESLTHMLNTHNEYVHTFRTTKEIAHSMNLDSYGVRLFAYVPDRRYGPPVPSTLGCIICGDDATGTTYDIIVYSKSGLAHRFSKLHIHEGHAIYSRILHGRRLFHQYLVDAYTCIEQSRLDFIEHHQQQLRIEYISGVYDALSMGDTDSNVIDLYTIEFQKRGLPHCYTLLWVASPFKIHEGRDIDKYITAELPDPILEPALYRTVTTCMLHGPCGLLNTDAPSENTASCSTTPVPINEIKSFLDDRYICPHEAAWRILKFFIHERHPPVQVLAMHLESMQPTVFKENNKLSSLIDKPGFGFTTLTESMQKNQRDSRGNDLTYIEYPTKYRWDTKLKGNLPLLWEAAKSKMSDSITYAYTYNAPSSNVIIHPTKVEQQILLEIQKILLASTPSKSLSDFGLPMSSPSVLSVLKNHQLLEESNYNTELLLSQHASIVSQLNPEQLRIYQAIS</sequence>
<feature type="domain" description="Helitron helicase-like" evidence="1">
    <location>
        <begin position="203"/>
        <end position="265"/>
    </location>
</feature>
<dbReference type="PANTHER" id="PTHR45786">
    <property type="entry name" value="DNA BINDING PROTEIN-LIKE"/>
    <property type="match status" value="1"/>
</dbReference>
<name>A0A9R1WJX8_LACSA</name>
<dbReference type="InterPro" id="IPR027417">
    <property type="entry name" value="P-loop_NTPase"/>
</dbReference>
<dbReference type="Pfam" id="PF14214">
    <property type="entry name" value="Helitron_like_N"/>
    <property type="match status" value="1"/>
</dbReference>
<evidence type="ECO:0000313" key="3">
    <source>
        <dbReference type="Proteomes" id="UP000235145"/>
    </source>
</evidence>
<dbReference type="InterPro" id="IPR025476">
    <property type="entry name" value="Helitron_helicase-like"/>
</dbReference>
<comment type="caution">
    <text evidence="2">The sequence shown here is derived from an EMBL/GenBank/DDBJ whole genome shotgun (WGS) entry which is preliminary data.</text>
</comment>
<protein>
    <recommendedName>
        <fullName evidence="1">Helitron helicase-like domain-containing protein</fullName>
    </recommendedName>
</protein>
<evidence type="ECO:0000313" key="2">
    <source>
        <dbReference type="EMBL" id="KAJ0226595.1"/>
    </source>
</evidence>
<dbReference type="PANTHER" id="PTHR45786:SF77">
    <property type="entry name" value="HELITRON HELICASE-LIKE DOMAIN-CONTAINING PROTEIN-RELATED"/>
    <property type="match status" value="1"/>
</dbReference>
<keyword evidence="3" id="KW-1185">Reference proteome</keyword>
<dbReference type="Proteomes" id="UP000235145">
    <property type="component" value="Unassembled WGS sequence"/>
</dbReference>
<proteinExistence type="predicted"/>
<dbReference type="AlphaFoldDB" id="A0A9R1WJX8"/>
<dbReference type="EMBL" id="NBSK02000001">
    <property type="protein sequence ID" value="KAJ0226595.1"/>
    <property type="molecule type" value="Genomic_DNA"/>
</dbReference>
<organism evidence="2 3">
    <name type="scientific">Lactuca sativa</name>
    <name type="common">Garden lettuce</name>
    <dbReference type="NCBI Taxonomy" id="4236"/>
    <lineage>
        <taxon>Eukaryota</taxon>
        <taxon>Viridiplantae</taxon>
        <taxon>Streptophyta</taxon>
        <taxon>Embryophyta</taxon>
        <taxon>Tracheophyta</taxon>
        <taxon>Spermatophyta</taxon>
        <taxon>Magnoliopsida</taxon>
        <taxon>eudicotyledons</taxon>
        <taxon>Gunneridae</taxon>
        <taxon>Pentapetalae</taxon>
        <taxon>asterids</taxon>
        <taxon>campanulids</taxon>
        <taxon>Asterales</taxon>
        <taxon>Asteraceae</taxon>
        <taxon>Cichorioideae</taxon>
        <taxon>Cichorieae</taxon>
        <taxon>Lactucinae</taxon>
        <taxon>Lactuca</taxon>
    </lineage>
</organism>
<accession>A0A9R1WJX8</accession>